<evidence type="ECO:0000313" key="6">
    <source>
        <dbReference type="Proteomes" id="UP000295506"/>
    </source>
</evidence>
<dbReference type="PANTHER" id="PTHR34215">
    <property type="entry name" value="BLL0784 PROTEIN"/>
    <property type="match status" value="1"/>
</dbReference>
<evidence type="ECO:0000259" key="2">
    <source>
        <dbReference type="Pfam" id="PF04296"/>
    </source>
</evidence>
<sequence length="78" mass="8845">MECKGHTPERMCVVCRGRFPKGELTRYVRSDDAAGTDQGPIPDPAKTRPGRGYYVCGQARCREQFPKMIKGLMKKRAR</sequence>
<dbReference type="OrthoDB" id="5518171at2"/>
<dbReference type="KEGG" id="dej:AWY79_14095"/>
<dbReference type="Pfam" id="PF04296">
    <property type="entry name" value="YlxR"/>
    <property type="match status" value="1"/>
</dbReference>
<feature type="region of interest" description="Disordered" evidence="1">
    <location>
        <begin position="29"/>
        <end position="48"/>
    </location>
</feature>
<dbReference type="SUPFAM" id="SSF64376">
    <property type="entry name" value="YlxR-like"/>
    <property type="match status" value="1"/>
</dbReference>
<dbReference type="InterPro" id="IPR007393">
    <property type="entry name" value="YlxR_dom"/>
</dbReference>
<evidence type="ECO:0000313" key="3">
    <source>
        <dbReference type="EMBL" id="AMK12159.1"/>
    </source>
</evidence>
<gene>
    <name evidence="3" type="ORF">AWY79_14095</name>
    <name evidence="4" type="ORF">EDC59_105168</name>
</gene>
<dbReference type="EMBL" id="CP014206">
    <property type="protein sequence ID" value="AMK12159.1"/>
    <property type="molecule type" value="Genomic_DNA"/>
</dbReference>
<organism evidence="4 6">
    <name type="scientific">Pseudodesulfovibrio indicus</name>
    <dbReference type="NCBI Taxonomy" id="1716143"/>
    <lineage>
        <taxon>Bacteria</taxon>
        <taxon>Pseudomonadati</taxon>
        <taxon>Thermodesulfobacteriota</taxon>
        <taxon>Desulfovibrionia</taxon>
        <taxon>Desulfovibrionales</taxon>
        <taxon>Desulfovibrionaceae</taxon>
    </lineage>
</organism>
<dbReference type="EMBL" id="SOBK01000005">
    <property type="protein sequence ID" value="TDT88764.1"/>
    <property type="molecule type" value="Genomic_DNA"/>
</dbReference>
<protein>
    <recommendedName>
        <fullName evidence="2">YlxR domain-containing protein</fullName>
    </recommendedName>
</protein>
<reference evidence="4 6" key="2">
    <citation type="submission" date="2019-03" db="EMBL/GenBank/DDBJ databases">
        <title>Genomic Encyclopedia of Type Strains, Phase IV (KMG-IV): sequencing the most valuable type-strain genomes for metagenomic binning, comparative biology and taxonomic classification.</title>
        <authorList>
            <person name="Goeker M."/>
        </authorList>
    </citation>
    <scope>NUCLEOTIDE SEQUENCE [LARGE SCALE GENOMIC DNA]</scope>
    <source>
        <strain evidence="4 6">DSM 101483</strain>
    </source>
</reference>
<dbReference type="Gene3D" id="3.30.1230.10">
    <property type="entry name" value="YlxR-like"/>
    <property type="match status" value="1"/>
</dbReference>
<evidence type="ECO:0000313" key="4">
    <source>
        <dbReference type="EMBL" id="TDT88764.1"/>
    </source>
</evidence>
<proteinExistence type="predicted"/>
<dbReference type="AlphaFoldDB" id="A0A126QQT4"/>
<dbReference type="Proteomes" id="UP000055611">
    <property type="component" value="Chromosome"/>
</dbReference>
<dbReference type="Proteomes" id="UP000295506">
    <property type="component" value="Unassembled WGS sequence"/>
</dbReference>
<reference evidence="3 5" key="1">
    <citation type="journal article" date="2016" name="Front. Microbiol.">
        <title>Genome Sequence of the Piezophilic, Mesophilic Sulfate-Reducing Bacterium Desulfovibrio indicus J2T.</title>
        <authorList>
            <person name="Cao J."/>
            <person name="Maignien L."/>
            <person name="Shao Z."/>
            <person name="Alain K."/>
            <person name="Jebbar M."/>
        </authorList>
    </citation>
    <scope>NUCLEOTIDE SEQUENCE [LARGE SCALE GENOMIC DNA]</scope>
    <source>
        <strain evidence="3 5">J2</strain>
    </source>
</reference>
<name>A0A126QQT4_9BACT</name>
<dbReference type="PANTHER" id="PTHR34215:SF1">
    <property type="entry name" value="YLXR DOMAIN-CONTAINING PROTEIN"/>
    <property type="match status" value="1"/>
</dbReference>
<keyword evidence="5" id="KW-1185">Reference proteome</keyword>
<feature type="domain" description="YlxR" evidence="2">
    <location>
        <begin position="10"/>
        <end position="65"/>
    </location>
</feature>
<dbReference type="InterPro" id="IPR035931">
    <property type="entry name" value="YlxR-like_sf"/>
</dbReference>
<dbReference type="RefSeq" id="WP_066805251.1">
    <property type="nucleotide sequence ID" value="NZ_CP014206.1"/>
</dbReference>
<dbReference type="InterPro" id="IPR037465">
    <property type="entry name" value="YlxR"/>
</dbReference>
<accession>A0A126QQT4</accession>
<evidence type="ECO:0000256" key="1">
    <source>
        <dbReference type="SAM" id="MobiDB-lite"/>
    </source>
</evidence>
<evidence type="ECO:0000313" key="5">
    <source>
        <dbReference type="Proteomes" id="UP000055611"/>
    </source>
</evidence>